<evidence type="ECO:0000256" key="1">
    <source>
        <dbReference type="SAM" id="SignalP"/>
    </source>
</evidence>
<gene>
    <name evidence="2" type="ORF">HMH06_10340</name>
</gene>
<evidence type="ECO:0000313" key="2">
    <source>
        <dbReference type="EMBL" id="NOJ76223.1"/>
    </source>
</evidence>
<feature type="signal peptide" evidence="1">
    <location>
        <begin position="1"/>
        <end position="22"/>
    </location>
</feature>
<accession>A0ABX1WNE9</accession>
<keyword evidence="1" id="KW-0732">Signal</keyword>
<keyword evidence="3" id="KW-1185">Reference proteome</keyword>
<evidence type="ECO:0000313" key="3">
    <source>
        <dbReference type="Proteomes" id="UP000580344"/>
    </source>
</evidence>
<organism evidence="2 3">
    <name type="scientific">Empedobacter stercoris</name>
    <dbReference type="NCBI Taxonomy" id="1628248"/>
    <lineage>
        <taxon>Bacteria</taxon>
        <taxon>Pseudomonadati</taxon>
        <taxon>Bacteroidota</taxon>
        <taxon>Flavobacteriia</taxon>
        <taxon>Flavobacteriales</taxon>
        <taxon>Weeksellaceae</taxon>
        <taxon>Empedobacter</taxon>
    </lineage>
</organism>
<proteinExistence type="predicted"/>
<comment type="caution">
    <text evidence="2">The sequence shown here is derived from an EMBL/GenBank/DDBJ whole genome shotgun (WGS) entry which is preliminary data.</text>
</comment>
<dbReference type="EMBL" id="JABFOQ010000026">
    <property type="protein sequence ID" value="NOJ76223.1"/>
    <property type="molecule type" value="Genomic_DNA"/>
</dbReference>
<reference evidence="2 3" key="1">
    <citation type="submission" date="2020-05" db="EMBL/GenBank/DDBJ databases">
        <title>Tigecycline resistant gene in Empedobacter stercoris.</title>
        <authorList>
            <person name="Chen Y."/>
            <person name="Cheng Y."/>
            <person name="Zhou K."/>
        </authorList>
    </citation>
    <scope>NUCLEOTIDE SEQUENCE [LARGE SCALE GENOMIC DNA]</scope>
    <source>
        <strain evidence="2 3">ES202</strain>
    </source>
</reference>
<dbReference type="RefSeq" id="WP_171623517.1">
    <property type="nucleotide sequence ID" value="NZ_CP053698.1"/>
</dbReference>
<sequence length="143" mass="16378">MKKILFLTVLFSLMLFSCNDDDNCYTPPEPIVLEFVNKKGENLIQNGTLNKDKIIIQRQIDDDTKTGIFFSIDDYKIAIKPTKLNNGTTNYDVLLLTEPIKFFNFKVNSTELSGKCRGSKIDNILFEDIESILQNGVYQLIIE</sequence>
<name>A0ABX1WNE9_9FLAO</name>
<evidence type="ECO:0008006" key="4">
    <source>
        <dbReference type="Google" id="ProtNLM"/>
    </source>
</evidence>
<protein>
    <recommendedName>
        <fullName evidence="4">Lipoprotein</fullName>
    </recommendedName>
</protein>
<dbReference type="PROSITE" id="PS51257">
    <property type="entry name" value="PROKAR_LIPOPROTEIN"/>
    <property type="match status" value="1"/>
</dbReference>
<feature type="chain" id="PRO_5046207301" description="Lipoprotein" evidence="1">
    <location>
        <begin position="23"/>
        <end position="143"/>
    </location>
</feature>
<dbReference type="Proteomes" id="UP000580344">
    <property type="component" value="Unassembled WGS sequence"/>
</dbReference>